<dbReference type="InterPro" id="IPR043712">
    <property type="entry name" value="DUF5652"/>
</dbReference>
<feature type="transmembrane region" description="Helical" evidence="1">
    <location>
        <begin position="6"/>
        <end position="27"/>
    </location>
</feature>
<dbReference type="EMBL" id="PCYK01000030">
    <property type="protein sequence ID" value="PIR45749.1"/>
    <property type="molecule type" value="Genomic_DNA"/>
</dbReference>
<comment type="caution">
    <text evidence="3">The sequence shown here is derived from an EMBL/GenBank/DDBJ whole genome shotgun (WGS) entry which is preliminary data.</text>
</comment>
<organism evidence="3 4">
    <name type="scientific">Candidatus Vogelbacteria bacterium CG10_big_fil_rev_8_21_14_0_10_49_38</name>
    <dbReference type="NCBI Taxonomy" id="1975043"/>
    <lineage>
        <taxon>Bacteria</taxon>
        <taxon>Candidatus Vogeliibacteriota</taxon>
    </lineage>
</organism>
<feature type="transmembrane region" description="Helical" evidence="1">
    <location>
        <begin position="39"/>
        <end position="60"/>
    </location>
</feature>
<proteinExistence type="predicted"/>
<dbReference type="AlphaFoldDB" id="A0A2H0RGT0"/>
<evidence type="ECO:0000256" key="1">
    <source>
        <dbReference type="SAM" id="Phobius"/>
    </source>
</evidence>
<evidence type="ECO:0000259" key="2">
    <source>
        <dbReference type="Pfam" id="PF18893"/>
    </source>
</evidence>
<protein>
    <recommendedName>
        <fullName evidence="2">DUF5652 domain-containing protein</fullName>
    </recommendedName>
</protein>
<keyword evidence="1" id="KW-0472">Membrane</keyword>
<name>A0A2H0RGT0_9BACT</name>
<keyword evidence="1" id="KW-0812">Transmembrane</keyword>
<feature type="domain" description="DUF5652" evidence="2">
    <location>
        <begin position="12"/>
        <end position="65"/>
    </location>
</feature>
<dbReference type="Pfam" id="PF18893">
    <property type="entry name" value="DUF5652"/>
    <property type="match status" value="1"/>
</dbReference>
<gene>
    <name evidence="3" type="ORF">COV08_03500</name>
</gene>
<evidence type="ECO:0000313" key="4">
    <source>
        <dbReference type="Proteomes" id="UP000230431"/>
    </source>
</evidence>
<sequence>MGTVLAAVGVGTLIAFLIIWTLVWKGLALWRAAKNGARVWFVILLVVNTVGILDLIYYVFVSKRPWGRK</sequence>
<keyword evidence="1" id="KW-1133">Transmembrane helix</keyword>
<dbReference type="Proteomes" id="UP000230431">
    <property type="component" value="Unassembled WGS sequence"/>
</dbReference>
<reference evidence="3 4" key="1">
    <citation type="submission" date="2017-09" db="EMBL/GenBank/DDBJ databases">
        <title>Depth-based differentiation of microbial function through sediment-hosted aquifers and enrichment of novel symbionts in the deep terrestrial subsurface.</title>
        <authorList>
            <person name="Probst A.J."/>
            <person name="Ladd B."/>
            <person name="Jarett J.K."/>
            <person name="Geller-Mcgrath D.E."/>
            <person name="Sieber C.M."/>
            <person name="Emerson J.B."/>
            <person name="Anantharaman K."/>
            <person name="Thomas B.C."/>
            <person name="Malmstrom R."/>
            <person name="Stieglmeier M."/>
            <person name="Klingl A."/>
            <person name="Woyke T."/>
            <person name="Ryan C.M."/>
            <person name="Banfield J.F."/>
        </authorList>
    </citation>
    <scope>NUCLEOTIDE SEQUENCE [LARGE SCALE GENOMIC DNA]</scope>
    <source>
        <strain evidence="3">CG10_big_fil_rev_8_21_14_0_10_49_38</strain>
    </source>
</reference>
<evidence type="ECO:0000313" key="3">
    <source>
        <dbReference type="EMBL" id="PIR45749.1"/>
    </source>
</evidence>
<accession>A0A2H0RGT0</accession>